<evidence type="ECO:0000256" key="7">
    <source>
        <dbReference type="ARBA" id="ARBA00023136"/>
    </source>
</evidence>
<evidence type="ECO:0000256" key="5">
    <source>
        <dbReference type="ARBA" id="ARBA00022692"/>
    </source>
</evidence>
<keyword evidence="8 9" id="KW-0975">Bacterial flagellum</keyword>
<dbReference type="EMBL" id="CP042345">
    <property type="protein sequence ID" value="QEA16334.1"/>
    <property type="molecule type" value="Genomic_DNA"/>
</dbReference>
<keyword evidence="4" id="KW-1003">Cell membrane</keyword>
<evidence type="ECO:0000256" key="11">
    <source>
        <dbReference type="SAM" id="Phobius"/>
    </source>
</evidence>
<evidence type="ECO:0000256" key="3">
    <source>
        <dbReference type="ARBA" id="ARBA00007971"/>
    </source>
</evidence>
<dbReference type="PANTHER" id="PTHR30046:SF0">
    <property type="entry name" value="FLAGELLAR M-RING PROTEIN"/>
    <property type="match status" value="1"/>
</dbReference>
<keyword evidence="14" id="KW-0966">Cell projection</keyword>
<evidence type="ECO:0000256" key="2">
    <source>
        <dbReference type="ARBA" id="ARBA00004651"/>
    </source>
</evidence>
<reference evidence="14 15" key="1">
    <citation type="journal article" date="2013" name="J. Microbiol. Biotechnol.">
        <title>Novosphingobium ginsenosidimutans sp. nov., with the ability to convert ginsenoside.</title>
        <authorList>
            <person name="Kim J.K."/>
            <person name="He D."/>
            <person name="Liu Q.M."/>
            <person name="Park H.Y."/>
            <person name="Jung M.S."/>
            <person name="Yoon M.H."/>
            <person name="Kim S.C."/>
            <person name="Im W.T."/>
        </authorList>
    </citation>
    <scope>NUCLEOTIDE SEQUENCE [LARGE SCALE GENOMIC DNA]</scope>
    <source>
        <strain evidence="14 15">FW-6</strain>
    </source>
</reference>
<comment type="subcellular location">
    <subcellularLocation>
        <location evidence="1 9">Bacterial flagellum basal body</location>
    </subcellularLocation>
    <subcellularLocation>
        <location evidence="2">Cell membrane</location>
        <topology evidence="2">Multi-pass membrane protein</topology>
    </subcellularLocation>
</comment>
<accession>A0A5B8S561</accession>
<dbReference type="OrthoDB" id="9807026at2"/>
<organism evidence="14 15">
    <name type="scientific">Novosphingobium ginsenosidimutans</name>
    <dbReference type="NCBI Taxonomy" id="1176536"/>
    <lineage>
        <taxon>Bacteria</taxon>
        <taxon>Pseudomonadati</taxon>
        <taxon>Pseudomonadota</taxon>
        <taxon>Alphaproteobacteria</taxon>
        <taxon>Sphingomonadales</taxon>
        <taxon>Sphingomonadaceae</taxon>
        <taxon>Novosphingobium</taxon>
    </lineage>
</organism>
<gene>
    <name evidence="14" type="primary">fliF</name>
    <name evidence="14" type="ORF">FRF71_09405</name>
</gene>
<evidence type="ECO:0000256" key="4">
    <source>
        <dbReference type="ARBA" id="ARBA00022475"/>
    </source>
</evidence>
<keyword evidence="14" id="KW-0282">Flagellum</keyword>
<evidence type="ECO:0000256" key="9">
    <source>
        <dbReference type="PIRNR" id="PIRNR004862"/>
    </source>
</evidence>
<dbReference type="GO" id="GO:0005886">
    <property type="term" value="C:plasma membrane"/>
    <property type="evidence" value="ECO:0007669"/>
    <property type="project" value="UniProtKB-SubCell"/>
</dbReference>
<comment type="similarity">
    <text evidence="3 9">Belongs to the FliF family.</text>
</comment>
<evidence type="ECO:0000313" key="14">
    <source>
        <dbReference type="EMBL" id="QEA16334.1"/>
    </source>
</evidence>
<dbReference type="InterPro" id="IPR013556">
    <property type="entry name" value="Flag_M-ring_C"/>
</dbReference>
<feature type="transmembrane region" description="Helical" evidence="11">
    <location>
        <begin position="29"/>
        <end position="49"/>
    </location>
</feature>
<feature type="region of interest" description="Disordered" evidence="10">
    <location>
        <begin position="460"/>
        <end position="491"/>
    </location>
</feature>
<dbReference type="GO" id="GO:0009431">
    <property type="term" value="C:bacterial-type flagellum basal body, MS ring"/>
    <property type="evidence" value="ECO:0007669"/>
    <property type="project" value="InterPro"/>
</dbReference>
<dbReference type="InterPro" id="IPR000067">
    <property type="entry name" value="FlgMring_FliF"/>
</dbReference>
<proteinExistence type="inferred from homology"/>
<evidence type="ECO:0000256" key="10">
    <source>
        <dbReference type="SAM" id="MobiDB-lite"/>
    </source>
</evidence>
<feature type="domain" description="Flagellar M-ring C-terminal" evidence="13">
    <location>
        <begin position="252"/>
        <end position="414"/>
    </location>
</feature>
<feature type="compositionally biased region" description="Low complexity" evidence="10">
    <location>
        <begin position="291"/>
        <end position="303"/>
    </location>
</feature>
<keyword evidence="14" id="KW-0969">Cilium</keyword>
<feature type="domain" description="Flagellar M-ring N-terminal" evidence="12">
    <location>
        <begin position="51"/>
        <end position="223"/>
    </location>
</feature>
<evidence type="ECO:0000256" key="6">
    <source>
        <dbReference type="ARBA" id="ARBA00022989"/>
    </source>
</evidence>
<feature type="compositionally biased region" description="Low complexity" evidence="10">
    <location>
        <begin position="335"/>
        <end position="344"/>
    </location>
</feature>
<feature type="transmembrane region" description="Helical" evidence="11">
    <location>
        <begin position="429"/>
        <end position="451"/>
    </location>
</feature>
<dbReference type="Pfam" id="PF08345">
    <property type="entry name" value="YscJ_FliF_C"/>
    <property type="match status" value="1"/>
</dbReference>
<dbReference type="InterPro" id="IPR043427">
    <property type="entry name" value="YscJ/FliF"/>
</dbReference>
<dbReference type="AlphaFoldDB" id="A0A5B8S561"/>
<evidence type="ECO:0000259" key="12">
    <source>
        <dbReference type="Pfam" id="PF01514"/>
    </source>
</evidence>
<keyword evidence="15" id="KW-1185">Reference proteome</keyword>
<dbReference type="RefSeq" id="WP_147090415.1">
    <property type="nucleotide sequence ID" value="NZ_BAABJD010000006.1"/>
</dbReference>
<feature type="region of interest" description="Disordered" evidence="10">
    <location>
        <begin position="278"/>
        <end position="345"/>
    </location>
</feature>
<dbReference type="NCBIfam" id="TIGR00206">
    <property type="entry name" value="fliF"/>
    <property type="match status" value="1"/>
</dbReference>
<dbReference type="InterPro" id="IPR006182">
    <property type="entry name" value="FliF_N_dom"/>
</dbReference>
<dbReference type="Pfam" id="PF01514">
    <property type="entry name" value="YscJ_FliF"/>
    <property type="match status" value="1"/>
</dbReference>
<dbReference type="PRINTS" id="PR01009">
    <property type="entry name" value="FLGMRINGFLIF"/>
</dbReference>
<dbReference type="GO" id="GO:0071973">
    <property type="term" value="P:bacterial-type flagellum-dependent cell motility"/>
    <property type="evidence" value="ECO:0007669"/>
    <property type="project" value="InterPro"/>
</dbReference>
<dbReference type="Proteomes" id="UP000321172">
    <property type="component" value="Chromosome"/>
</dbReference>
<evidence type="ECO:0000313" key="15">
    <source>
        <dbReference type="Proteomes" id="UP000321172"/>
    </source>
</evidence>
<comment type="function">
    <text evidence="9">The M ring may be actively involved in energy transduction.</text>
</comment>
<dbReference type="PANTHER" id="PTHR30046">
    <property type="entry name" value="FLAGELLAR M-RING PROTEIN"/>
    <property type="match status" value="1"/>
</dbReference>
<dbReference type="KEGG" id="ngf:FRF71_09405"/>
<keyword evidence="6 11" id="KW-1133">Transmembrane helix</keyword>
<dbReference type="Gene3D" id="3.30.300.30">
    <property type="match status" value="1"/>
</dbReference>
<evidence type="ECO:0000256" key="8">
    <source>
        <dbReference type="ARBA" id="ARBA00023143"/>
    </source>
</evidence>
<sequence length="528" mass="55194">MADLVPATVPNASLERLRGLAAQPALRRAVPWFVGAGALGVAALAWAIVSAPPQRQLYAQLDDAQRAGVVTALDGAGIAYSIDNSTGALTVPEDQLYRARMAVAADGALAVPDTAASLDNLPMGASRTLEGERLRSAREHELMLTIKEIDGVESVRVHLAEGNKSVFVRDDAPPSASVMVRMARGRTLAASQVAAIVNLVAASAPGMSPDSVRVVDQTGRLLSDRETGKENDRLELQSRLETKLRGQLDQLLTPILGPGQFSSEIQIELDMDEVTSARESYDKQGVVRSETQAQTQGSTATTGGVPGVLANTPPPATTLQPGAPQPTVPGAIAGSSPSTESSASRTYELGREVAVSNAAPGKVKRLSVAVAISQEAMKKQGRPTDIEAIKSLVSAAVGADPARGDQIAVVARPFEPPADIAPAFYEAPWFPLALRSGLGLIAVLLVLFLVIRPVLGALKRQPGGSAEGDNEARSMPGLAPPRPDAETNGADQALLGKQVELAQRLVDEKPEETIVALRRMLKPAVGGQ</sequence>
<keyword evidence="7 11" id="KW-0472">Membrane</keyword>
<protein>
    <recommendedName>
        <fullName evidence="9">Flagellar M-ring protein</fullName>
    </recommendedName>
</protein>
<dbReference type="GO" id="GO:0003774">
    <property type="term" value="F:cytoskeletal motor activity"/>
    <property type="evidence" value="ECO:0007669"/>
    <property type="project" value="InterPro"/>
</dbReference>
<dbReference type="PIRSF" id="PIRSF004862">
    <property type="entry name" value="FliF"/>
    <property type="match status" value="1"/>
</dbReference>
<name>A0A5B8S561_9SPHN</name>
<evidence type="ECO:0000256" key="1">
    <source>
        <dbReference type="ARBA" id="ARBA00004117"/>
    </source>
</evidence>
<dbReference type="InterPro" id="IPR045851">
    <property type="entry name" value="AMP-bd_C_sf"/>
</dbReference>
<keyword evidence="5 11" id="KW-0812">Transmembrane</keyword>
<evidence type="ECO:0000259" key="13">
    <source>
        <dbReference type="Pfam" id="PF08345"/>
    </source>
</evidence>